<evidence type="ECO:0000313" key="1">
    <source>
        <dbReference type="EMBL" id="EFT83751.1"/>
    </source>
</evidence>
<dbReference type="HOGENOM" id="CLU_2581946_0_0_11"/>
<name>E6K1S0_PARDN</name>
<reference evidence="1 2" key="1">
    <citation type="submission" date="2010-12" db="EMBL/GenBank/DDBJ databases">
        <authorList>
            <person name="Muzny D."/>
            <person name="Qin X."/>
            <person name="Buhay C."/>
            <person name="Dugan-Rocha S."/>
            <person name="Ding Y."/>
            <person name="Chen G."/>
            <person name="Hawes A."/>
            <person name="Holder M."/>
            <person name="Jhangiani S."/>
            <person name="Johnson A."/>
            <person name="Khan Z."/>
            <person name="Li Z."/>
            <person name="Liu W."/>
            <person name="Liu X."/>
            <person name="Perez L."/>
            <person name="Shen H."/>
            <person name="Wang Q."/>
            <person name="Watt J."/>
            <person name="Xi L."/>
            <person name="Xin Y."/>
            <person name="Zhou J."/>
            <person name="Deng J."/>
            <person name="Jiang H."/>
            <person name="Liu Y."/>
            <person name="Qu J."/>
            <person name="Song X.-Z."/>
            <person name="Zhang L."/>
            <person name="Villasana D."/>
            <person name="Johnson A."/>
            <person name="Liu J."/>
            <person name="Liyanage D."/>
            <person name="Lorensuhewa L."/>
            <person name="Robinson T."/>
            <person name="Song A."/>
            <person name="Song B.-B."/>
            <person name="Dinh H."/>
            <person name="Thornton R."/>
            <person name="Coyle M."/>
            <person name="Francisco L."/>
            <person name="Jackson L."/>
            <person name="Javaid M."/>
            <person name="Korchina V."/>
            <person name="Kovar C."/>
            <person name="Mata R."/>
            <person name="Mathew T."/>
            <person name="Ngo R."/>
            <person name="Nguyen L."/>
            <person name="Nguyen N."/>
            <person name="Okwuonu G."/>
            <person name="Ongeri F."/>
            <person name="Pham C."/>
            <person name="Simmons D."/>
            <person name="Wilczek-Boney K."/>
            <person name="Hale W."/>
            <person name="Jakkamsetti A."/>
            <person name="Pham P."/>
            <person name="Ruth R."/>
            <person name="San Lucas F."/>
            <person name="Warren J."/>
            <person name="Zhang J."/>
            <person name="Zhao Z."/>
            <person name="Zhou C."/>
            <person name="Zhu D."/>
            <person name="Lee S."/>
            <person name="Bess C."/>
            <person name="Blankenburg K."/>
            <person name="Forbes L."/>
            <person name="Fu Q."/>
            <person name="Gubbala S."/>
            <person name="Hirani K."/>
            <person name="Jayaseelan J.C."/>
            <person name="Lara F."/>
            <person name="Munidasa M."/>
            <person name="Palculict T."/>
            <person name="Patil S."/>
            <person name="Pu L.-L."/>
            <person name="Saada N."/>
            <person name="Tang L."/>
            <person name="Weissenberger G."/>
            <person name="Zhu Y."/>
            <person name="Hemphill L."/>
            <person name="Shang Y."/>
            <person name="Youmans B."/>
            <person name="Ayvaz T."/>
            <person name="Ross M."/>
            <person name="Santibanez J."/>
            <person name="Aqrawi P."/>
            <person name="Gross S."/>
            <person name="Joshi V."/>
            <person name="Fowler G."/>
            <person name="Nazareth L."/>
            <person name="Reid J."/>
            <person name="Worley K."/>
            <person name="Petrosino J."/>
            <person name="Highlander S."/>
            <person name="Gibbs R."/>
        </authorList>
    </citation>
    <scope>NUCLEOTIDE SEQUENCE [LARGE SCALE GENOMIC DNA]</scope>
    <source>
        <strain evidence="1 2">DSM 10105</strain>
    </source>
</reference>
<organism evidence="1 2">
    <name type="scientific">Parascardovia denticolens DSM 10105 = JCM 12538</name>
    <dbReference type="NCBI Taxonomy" id="864564"/>
    <lineage>
        <taxon>Bacteria</taxon>
        <taxon>Bacillati</taxon>
        <taxon>Actinomycetota</taxon>
        <taxon>Actinomycetes</taxon>
        <taxon>Bifidobacteriales</taxon>
        <taxon>Bifidobacteriaceae</taxon>
        <taxon>Parascardovia</taxon>
    </lineage>
</organism>
<comment type="caution">
    <text evidence="1">The sequence shown here is derived from an EMBL/GenBank/DDBJ whole genome shotgun (WGS) entry which is preliminary data.</text>
</comment>
<gene>
    <name evidence="1" type="ORF">HMPREF0620_0756</name>
</gene>
<accession>E6K1S0</accession>
<dbReference type="PATRIC" id="fig|864564.6.peg.958"/>
<dbReference type="eggNOG" id="ENOG503238X">
    <property type="taxonomic scope" value="Bacteria"/>
</dbReference>
<dbReference type="RefSeq" id="WP_006289133.1">
    <property type="nucleotide sequence ID" value="NZ_AP012333.1"/>
</dbReference>
<dbReference type="EMBL" id="AEON01000001">
    <property type="protein sequence ID" value="EFT83751.1"/>
    <property type="molecule type" value="Genomic_DNA"/>
</dbReference>
<dbReference type="Proteomes" id="UP000004946">
    <property type="component" value="Chromosome"/>
</dbReference>
<evidence type="ECO:0000313" key="2">
    <source>
        <dbReference type="Proteomes" id="UP000004946"/>
    </source>
</evidence>
<dbReference type="KEGG" id="pdo:PSDT_0874"/>
<proteinExistence type="predicted"/>
<protein>
    <submittedName>
        <fullName evidence="1">Uncharacterized protein</fullName>
    </submittedName>
</protein>
<keyword evidence="2" id="KW-1185">Reference proteome</keyword>
<sequence length="83" mass="9426">MFKRIFWFGLGFAAGVVTVAKANSYVRDHTPDGARQFVLGPDQDNVAMRTLSGLFNDFNAYRKDRESQLNQDYIAKFAKSKSE</sequence>
<dbReference type="AlphaFoldDB" id="E6K1S0"/>